<dbReference type="Pfam" id="PF00730">
    <property type="entry name" value="HhH-GPD"/>
    <property type="match status" value="1"/>
</dbReference>
<gene>
    <name evidence="6" type="ORF">P154DRAFT_520827</name>
</gene>
<protein>
    <submittedName>
        <fullName evidence="6">DNA glycosylase</fullName>
    </submittedName>
</protein>
<dbReference type="GO" id="GO:0006307">
    <property type="term" value="P:DNA alkylation repair"/>
    <property type="evidence" value="ECO:0007669"/>
    <property type="project" value="TreeGrafter"/>
</dbReference>
<evidence type="ECO:0000313" key="6">
    <source>
        <dbReference type="EMBL" id="KAF2002715.1"/>
    </source>
</evidence>
<dbReference type="FunFam" id="1.10.340.30:FF:000004">
    <property type="entry name" value="DNA-3-methyladenine glycosylase II"/>
    <property type="match status" value="1"/>
</dbReference>
<evidence type="ECO:0000313" key="7">
    <source>
        <dbReference type="Proteomes" id="UP000799779"/>
    </source>
</evidence>
<keyword evidence="2" id="KW-0227">DNA damage</keyword>
<organism evidence="6 7">
    <name type="scientific">Amniculicola lignicola CBS 123094</name>
    <dbReference type="NCBI Taxonomy" id="1392246"/>
    <lineage>
        <taxon>Eukaryota</taxon>
        <taxon>Fungi</taxon>
        <taxon>Dikarya</taxon>
        <taxon>Ascomycota</taxon>
        <taxon>Pezizomycotina</taxon>
        <taxon>Dothideomycetes</taxon>
        <taxon>Pleosporomycetidae</taxon>
        <taxon>Pleosporales</taxon>
        <taxon>Amniculicolaceae</taxon>
        <taxon>Amniculicola</taxon>
    </lineage>
</organism>
<reference evidence="6" key="1">
    <citation type="journal article" date="2020" name="Stud. Mycol.">
        <title>101 Dothideomycetes genomes: a test case for predicting lifestyles and emergence of pathogens.</title>
        <authorList>
            <person name="Haridas S."/>
            <person name="Albert R."/>
            <person name="Binder M."/>
            <person name="Bloem J."/>
            <person name="Labutti K."/>
            <person name="Salamov A."/>
            <person name="Andreopoulos B."/>
            <person name="Baker S."/>
            <person name="Barry K."/>
            <person name="Bills G."/>
            <person name="Bluhm B."/>
            <person name="Cannon C."/>
            <person name="Castanera R."/>
            <person name="Culley D."/>
            <person name="Daum C."/>
            <person name="Ezra D."/>
            <person name="Gonzalez J."/>
            <person name="Henrissat B."/>
            <person name="Kuo A."/>
            <person name="Liang C."/>
            <person name="Lipzen A."/>
            <person name="Lutzoni F."/>
            <person name="Magnuson J."/>
            <person name="Mondo S."/>
            <person name="Nolan M."/>
            <person name="Ohm R."/>
            <person name="Pangilinan J."/>
            <person name="Park H.-J."/>
            <person name="Ramirez L."/>
            <person name="Alfaro M."/>
            <person name="Sun H."/>
            <person name="Tritt A."/>
            <person name="Yoshinaga Y."/>
            <person name="Zwiers L.-H."/>
            <person name="Turgeon B."/>
            <person name="Goodwin S."/>
            <person name="Spatafora J."/>
            <person name="Crous P."/>
            <person name="Grigoriev I."/>
        </authorList>
    </citation>
    <scope>NUCLEOTIDE SEQUENCE</scope>
    <source>
        <strain evidence="6">CBS 123094</strain>
    </source>
</reference>
<evidence type="ECO:0000259" key="5">
    <source>
        <dbReference type="SMART" id="SM00478"/>
    </source>
</evidence>
<sequence>MSLRRSARNTSTKTPDTPEASIPNDISQSKAKVGPKAATGIKKRKTRASNPSTTAAAADDIMEASLRGAMDMTESKPDFVIPELPTTPIPKRRKAANATTPLAPPPFTPTPSSVGLIAIPSSGGKDEKPRPTEPHLTNATLATPGGSRVVAYSSSPIKAAASLEDSVPSASPSKRKAKDVVPPDMGVQKLPTSTTETLLQDACAHLLNADPKLKGLVEKHHCKTFSPEGLSEVVDPFTSLSSGIIGQQVSGQAAASIRAKFTALFPDTHPSFPSPAQVIEKDLPTLRTAGLSQRKAEYISGLAEKFVSGEFTAQMLISAPDDELIEKLVAVRGLGRWSVEMFACFGLKRMDVFSTGDLGVQRGMATYMGRDVSKLKAKGGKWKYMTEKEMLDIAAKFSPYR</sequence>
<feature type="region of interest" description="Disordered" evidence="4">
    <location>
        <begin position="1"/>
        <end position="57"/>
    </location>
</feature>
<dbReference type="GO" id="GO:0043916">
    <property type="term" value="F:DNA-7-methylguanine glycosylase activity"/>
    <property type="evidence" value="ECO:0007669"/>
    <property type="project" value="TreeGrafter"/>
</dbReference>
<dbReference type="Proteomes" id="UP000799779">
    <property type="component" value="Unassembled WGS sequence"/>
</dbReference>
<dbReference type="OrthoDB" id="415889at2759"/>
<dbReference type="GO" id="GO:0005634">
    <property type="term" value="C:nucleus"/>
    <property type="evidence" value="ECO:0007669"/>
    <property type="project" value="TreeGrafter"/>
</dbReference>
<dbReference type="Gene3D" id="1.10.340.30">
    <property type="entry name" value="Hypothetical protein, domain 2"/>
    <property type="match status" value="1"/>
</dbReference>
<evidence type="ECO:0000256" key="4">
    <source>
        <dbReference type="SAM" id="MobiDB-lite"/>
    </source>
</evidence>
<proteinExistence type="inferred from homology"/>
<dbReference type="GO" id="GO:0032131">
    <property type="term" value="F:alkylated DNA binding"/>
    <property type="evidence" value="ECO:0007669"/>
    <property type="project" value="TreeGrafter"/>
</dbReference>
<dbReference type="PANTHER" id="PTHR43003:SF5">
    <property type="entry name" value="DNA-3-METHYLADENINE GLYCOSYLASE"/>
    <property type="match status" value="1"/>
</dbReference>
<accession>A0A6A5WUG0</accession>
<dbReference type="CDD" id="cd00056">
    <property type="entry name" value="ENDO3c"/>
    <property type="match status" value="1"/>
</dbReference>
<evidence type="ECO:0000256" key="1">
    <source>
        <dbReference type="ARBA" id="ARBA00010817"/>
    </source>
</evidence>
<dbReference type="InterPro" id="IPR051912">
    <property type="entry name" value="Alkylbase_DNA_Glycosylase/TA"/>
</dbReference>
<feature type="region of interest" description="Disordered" evidence="4">
    <location>
        <begin position="73"/>
        <end position="147"/>
    </location>
</feature>
<comment type="similarity">
    <text evidence="1">Belongs to the alkylbase DNA glycosidase AlkA family.</text>
</comment>
<feature type="region of interest" description="Disordered" evidence="4">
    <location>
        <begin position="163"/>
        <end position="187"/>
    </location>
</feature>
<dbReference type="GO" id="GO:0006285">
    <property type="term" value="P:base-excision repair, AP site formation"/>
    <property type="evidence" value="ECO:0007669"/>
    <property type="project" value="UniProtKB-ARBA"/>
</dbReference>
<dbReference type="AlphaFoldDB" id="A0A6A5WUG0"/>
<dbReference type="InterPro" id="IPR003265">
    <property type="entry name" value="HhH-GPD_domain"/>
</dbReference>
<dbReference type="EMBL" id="ML977576">
    <property type="protein sequence ID" value="KAF2002715.1"/>
    <property type="molecule type" value="Genomic_DNA"/>
</dbReference>
<evidence type="ECO:0000256" key="2">
    <source>
        <dbReference type="ARBA" id="ARBA00022763"/>
    </source>
</evidence>
<dbReference type="GO" id="GO:0008725">
    <property type="term" value="F:DNA-3-methyladenine glycosylase activity"/>
    <property type="evidence" value="ECO:0007669"/>
    <property type="project" value="TreeGrafter"/>
</dbReference>
<evidence type="ECO:0000256" key="3">
    <source>
        <dbReference type="ARBA" id="ARBA00023204"/>
    </source>
</evidence>
<name>A0A6A5WUG0_9PLEO</name>
<keyword evidence="7" id="KW-1185">Reference proteome</keyword>
<keyword evidence="3" id="KW-0234">DNA repair</keyword>
<dbReference type="PANTHER" id="PTHR43003">
    <property type="entry name" value="DNA-3-METHYLADENINE GLYCOSYLASE"/>
    <property type="match status" value="1"/>
</dbReference>
<dbReference type="GO" id="GO:0032993">
    <property type="term" value="C:protein-DNA complex"/>
    <property type="evidence" value="ECO:0007669"/>
    <property type="project" value="TreeGrafter"/>
</dbReference>
<dbReference type="SMART" id="SM00478">
    <property type="entry name" value="ENDO3c"/>
    <property type="match status" value="1"/>
</dbReference>
<dbReference type="SUPFAM" id="SSF48150">
    <property type="entry name" value="DNA-glycosylase"/>
    <property type="match status" value="1"/>
</dbReference>
<feature type="domain" description="HhH-GPD" evidence="5">
    <location>
        <begin position="245"/>
        <end position="400"/>
    </location>
</feature>
<feature type="compositionally biased region" description="Basic and acidic residues" evidence="4">
    <location>
        <begin position="124"/>
        <end position="133"/>
    </location>
</feature>
<dbReference type="InterPro" id="IPR011257">
    <property type="entry name" value="DNA_glycosylase"/>
</dbReference>
<dbReference type="Gene3D" id="1.10.1670.40">
    <property type="match status" value="1"/>
</dbReference>